<dbReference type="EMBL" id="FNFM01000001">
    <property type="protein sequence ID" value="SDJ65841.1"/>
    <property type="molecule type" value="Genomic_DNA"/>
</dbReference>
<gene>
    <name evidence="2" type="ORF">SAMN04487820_101106</name>
</gene>
<organism evidence="2 3">
    <name type="scientific">Actinopolyspora mzabensis</name>
    <dbReference type="NCBI Taxonomy" id="995066"/>
    <lineage>
        <taxon>Bacteria</taxon>
        <taxon>Bacillati</taxon>
        <taxon>Actinomycetota</taxon>
        <taxon>Actinomycetes</taxon>
        <taxon>Actinopolysporales</taxon>
        <taxon>Actinopolysporaceae</taxon>
        <taxon>Actinopolyspora</taxon>
    </lineage>
</organism>
<keyword evidence="3" id="KW-1185">Reference proteome</keyword>
<reference evidence="3" key="1">
    <citation type="submission" date="2016-10" db="EMBL/GenBank/DDBJ databases">
        <authorList>
            <person name="Varghese N."/>
            <person name="Submissions S."/>
        </authorList>
    </citation>
    <scope>NUCLEOTIDE SEQUENCE [LARGE SCALE GENOMIC DNA]</scope>
    <source>
        <strain evidence="3">DSM 45460</strain>
    </source>
</reference>
<protein>
    <submittedName>
        <fullName evidence="2">Uncharacterized protein</fullName>
    </submittedName>
</protein>
<evidence type="ECO:0000313" key="3">
    <source>
        <dbReference type="Proteomes" id="UP000199213"/>
    </source>
</evidence>
<evidence type="ECO:0000313" key="2">
    <source>
        <dbReference type="EMBL" id="SDJ65841.1"/>
    </source>
</evidence>
<sequence length="139" mass="14997">MTGTSTGREFEEPATGESPDAGRNGRNGSLAHPLDAHVVDPTDMPPLCGESEFAELMSGMVTDTAPRVFAVVREYGERVDASVAAWGMAFEDHAELVAVDGTVRMRVPEPEQAARRFRFGSHIAARVVWPVSNGARELD</sequence>
<dbReference type="AlphaFoldDB" id="A0A1G8VID2"/>
<dbReference type="Proteomes" id="UP000199213">
    <property type="component" value="Unassembled WGS sequence"/>
</dbReference>
<feature type="region of interest" description="Disordered" evidence="1">
    <location>
        <begin position="1"/>
        <end position="46"/>
    </location>
</feature>
<name>A0A1G8VID2_ACTMZ</name>
<accession>A0A1G8VID2</accession>
<dbReference type="RefSeq" id="WP_218119826.1">
    <property type="nucleotide sequence ID" value="NZ_FNFM01000001.1"/>
</dbReference>
<evidence type="ECO:0000256" key="1">
    <source>
        <dbReference type="SAM" id="MobiDB-lite"/>
    </source>
</evidence>
<proteinExistence type="predicted"/>